<dbReference type="EMBL" id="CAJVPK010001010">
    <property type="protein sequence ID" value="CAG8565207.1"/>
    <property type="molecule type" value="Genomic_DNA"/>
</dbReference>
<evidence type="ECO:0000313" key="2">
    <source>
        <dbReference type="EMBL" id="CAG8565207.1"/>
    </source>
</evidence>
<dbReference type="AlphaFoldDB" id="A0A9N9BHX0"/>
<dbReference type="Proteomes" id="UP000789706">
    <property type="component" value="Unassembled WGS sequence"/>
</dbReference>
<evidence type="ECO:0000256" key="1">
    <source>
        <dbReference type="SAM" id="MobiDB-lite"/>
    </source>
</evidence>
<feature type="region of interest" description="Disordered" evidence="1">
    <location>
        <begin position="132"/>
        <end position="154"/>
    </location>
</feature>
<name>A0A9N9BHX0_9GLOM</name>
<accession>A0A9N9BHX0</accession>
<evidence type="ECO:0000313" key="3">
    <source>
        <dbReference type="Proteomes" id="UP000789706"/>
    </source>
</evidence>
<organism evidence="2 3">
    <name type="scientific">Diversispora eburnea</name>
    <dbReference type="NCBI Taxonomy" id="1213867"/>
    <lineage>
        <taxon>Eukaryota</taxon>
        <taxon>Fungi</taxon>
        <taxon>Fungi incertae sedis</taxon>
        <taxon>Mucoromycota</taxon>
        <taxon>Glomeromycotina</taxon>
        <taxon>Glomeromycetes</taxon>
        <taxon>Diversisporales</taxon>
        <taxon>Diversisporaceae</taxon>
        <taxon>Diversispora</taxon>
    </lineage>
</organism>
<proteinExistence type="predicted"/>
<dbReference type="OrthoDB" id="2434015at2759"/>
<protein>
    <submittedName>
        <fullName evidence="2">8466_t:CDS:1</fullName>
    </submittedName>
</protein>
<sequence>MFSISKNPIHEYFTRDFTEWNIREFLEECDEEPFRVKIDIYVKSLQNIINSGEGKRLEKAQYLLDQYKKVRERINCKNFSSKGVQRDHKVAKGKKSFAKTDRELRKRKNVNYVEISDSTSESETECAEKKEYFSRSSSNKNDAESNSGSPKINTANYDRFVEFNDILNSGDSGSTESDGNESPCETVKKNQMNRRIIQNTPPSPSSLISIMRSIIKNKPLRNFSKIEKEFEPKFWAELIADRPVTAKAEFIKKLNPFVIIYMKQPKISESHNNWKNLRNLKAPKYNNYFSYEKEEWEKFLYWVERAVVPFLDAFESEYNPIQQTDCEEREWFGDYIIPIFQGALKLNIYCVKINQQEVVCGLGCGGPHKYDLTKWGSDEYQLQRHVR</sequence>
<feature type="region of interest" description="Disordered" evidence="1">
    <location>
        <begin position="169"/>
        <end position="202"/>
    </location>
</feature>
<gene>
    <name evidence="2" type="ORF">DEBURN_LOCUS7789</name>
</gene>
<keyword evidence="3" id="KW-1185">Reference proteome</keyword>
<comment type="caution">
    <text evidence="2">The sequence shown here is derived from an EMBL/GenBank/DDBJ whole genome shotgun (WGS) entry which is preliminary data.</text>
</comment>
<feature type="compositionally biased region" description="Polar residues" evidence="1">
    <location>
        <begin position="134"/>
        <end position="154"/>
    </location>
</feature>
<reference evidence="2" key="1">
    <citation type="submission" date="2021-06" db="EMBL/GenBank/DDBJ databases">
        <authorList>
            <person name="Kallberg Y."/>
            <person name="Tangrot J."/>
            <person name="Rosling A."/>
        </authorList>
    </citation>
    <scope>NUCLEOTIDE SEQUENCE</scope>
    <source>
        <strain evidence="2">AZ414A</strain>
    </source>
</reference>